<sequence length="229" mass="25902">MDFSINNQSAEKQGIYLVDYPDILTAEQNTTFYSVSGRDGSMAQDEGLQDVNYTFKFAIYNFSDVYQAYSKAISFLKSGNYVSTDEWNFNLYFNHIQIGNATVDKGVILNFSVVYRCRPLKYLKNIQPITLTTSGTVNNIGTYKALPSIRVYRSGAGTGTLKVNSDTITFDMQKDFYDVDSYLMDCFSQNTNMNAYMSGVFPELKVGSNTISFTGTISKIQIEPRWVYL</sequence>
<reference evidence="1 2" key="1">
    <citation type="journal article" date="2015" name="Genome Announc.">
        <title>Expanding the biotechnology potential of lactobacilli through comparative genomics of 213 strains and associated genera.</title>
        <authorList>
            <person name="Sun Z."/>
            <person name="Harris H.M."/>
            <person name="McCann A."/>
            <person name="Guo C."/>
            <person name="Argimon S."/>
            <person name="Zhang W."/>
            <person name="Yang X."/>
            <person name="Jeffery I.B."/>
            <person name="Cooney J.C."/>
            <person name="Kagawa T.F."/>
            <person name="Liu W."/>
            <person name="Song Y."/>
            <person name="Salvetti E."/>
            <person name="Wrobel A."/>
            <person name="Rasinkangas P."/>
            <person name="Parkhill J."/>
            <person name="Rea M.C."/>
            <person name="O'Sullivan O."/>
            <person name="Ritari J."/>
            <person name="Douillard F.P."/>
            <person name="Paul Ross R."/>
            <person name="Yang R."/>
            <person name="Briner A.E."/>
            <person name="Felis G.E."/>
            <person name="de Vos W.M."/>
            <person name="Barrangou R."/>
            <person name="Klaenhammer T.R."/>
            <person name="Caufield P.W."/>
            <person name="Cui Y."/>
            <person name="Zhang H."/>
            <person name="O'Toole P.W."/>
        </authorList>
    </citation>
    <scope>NUCLEOTIDE SEQUENCE [LARGE SCALE GENOMIC DNA]</scope>
    <source>
        <strain evidence="1 2">ATCC 27304</strain>
    </source>
</reference>
<evidence type="ECO:0000313" key="1">
    <source>
        <dbReference type="EMBL" id="KRN31638.1"/>
    </source>
</evidence>
<organism evidence="1 2">
    <name type="scientific">Liquorilactobacillus mali</name>
    <dbReference type="NCBI Taxonomy" id="1618"/>
    <lineage>
        <taxon>Bacteria</taxon>
        <taxon>Bacillati</taxon>
        <taxon>Bacillota</taxon>
        <taxon>Bacilli</taxon>
        <taxon>Lactobacillales</taxon>
        <taxon>Lactobacillaceae</taxon>
        <taxon>Liquorilactobacillus</taxon>
    </lineage>
</organism>
<protein>
    <submittedName>
        <fullName evidence="1">Uncharacterized protein</fullName>
    </submittedName>
</protein>
<accession>A0A0R2FW35</accession>
<name>A0A0R2FW35_9LACO</name>
<dbReference type="RefSeq" id="WP_056990779.1">
    <property type="nucleotide sequence ID" value="NZ_JATAAJ010000004.1"/>
</dbReference>
<dbReference type="EMBL" id="JQAR01000004">
    <property type="protein sequence ID" value="KRN31638.1"/>
    <property type="molecule type" value="Genomic_DNA"/>
</dbReference>
<evidence type="ECO:0000313" key="2">
    <source>
        <dbReference type="Proteomes" id="UP000051727"/>
    </source>
</evidence>
<dbReference type="STRING" id="1618.IV36_GL001762"/>
<gene>
    <name evidence="1" type="ORF">IV36_GL001762</name>
</gene>
<dbReference type="PATRIC" id="fig|1618.3.peg.1793"/>
<dbReference type="AlphaFoldDB" id="A0A0R2FW35"/>
<comment type="caution">
    <text evidence="1">The sequence shown here is derived from an EMBL/GenBank/DDBJ whole genome shotgun (WGS) entry which is preliminary data.</text>
</comment>
<dbReference type="OrthoDB" id="1853834at2"/>
<dbReference type="Proteomes" id="UP000051727">
    <property type="component" value="Unassembled WGS sequence"/>
</dbReference>
<proteinExistence type="predicted"/>